<evidence type="ECO:0000313" key="3">
    <source>
        <dbReference type="EMBL" id="KIH63958.1"/>
    </source>
</evidence>
<gene>
    <name evidence="3" type="ORF">ANCDUO_05740</name>
</gene>
<dbReference type="Proteomes" id="UP000054047">
    <property type="component" value="Unassembled WGS sequence"/>
</dbReference>
<dbReference type="PANTHER" id="PTHR22803">
    <property type="entry name" value="MANNOSE, PHOSPHOLIPASE, LECTIN RECEPTOR RELATED"/>
    <property type="match status" value="1"/>
</dbReference>
<feature type="domain" description="C-type lectin" evidence="2">
    <location>
        <begin position="1"/>
        <end position="118"/>
    </location>
</feature>
<accession>A0A0C2D3E4</accession>
<dbReference type="InterPro" id="IPR001304">
    <property type="entry name" value="C-type_lectin-like"/>
</dbReference>
<organism evidence="3 4">
    <name type="scientific">Ancylostoma duodenale</name>
    <dbReference type="NCBI Taxonomy" id="51022"/>
    <lineage>
        <taxon>Eukaryota</taxon>
        <taxon>Metazoa</taxon>
        <taxon>Ecdysozoa</taxon>
        <taxon>Nematoda</taxon>
        <taxon>Chromadorea</taxon>
        <taxon>Rhabditida</taxon>
        <taxon>Rhabditina</taxon>
        <taxon>Rhabditomorpha</taxon>
        <taxon>Strongyloidea</taxon>
        <taxon>Ancylostomatidae</taxon>
        <taxon>Ancylostomatinae</taxon>
        <taxon>Ancylostoma</taxon>
    </lineage>
</organism>
<sequence>YFVENTNWADAEEECKKNDAHLASIHSKEENHFIADMVRGREGRPDQVDEPYRQGVTWIGLTRPAEDNNGWYWVDGTSKSYFNWAPNEPNNGLGNKECGELYSEWGIDLDTWNDNPCSLKHISWVCKKNTGCNR</sequence>
<dbReference type="SUPFAM" id="SSF56436">
    <property type="entry name" value="C-type lectin-like"/>
    <property type="match status" value="1"/>
</dbReference>
<name>A0A0C2D3E4_9BILA</name>
<proteinExistence type="predicted"/>
<dbReference type="SMART" id="SM00034">
    <property type="entry name" value="CLECT"/>
    <property type="match status" value="1"/>
</dbReference>
<dbReference type="Pfam" id="PF00059">
    <property type="entry name" value="Lectin_C"/>
    <property type="match status" value="1"/>
</dbReference>
<protein>
    <submittedName>
        <fullName evidence="3">Lectin C-type domain protein</fullName>
    </submittedName>
</protein>
<evidence type="ECO:0000259" key="2">
    <source>
        <dbReference type="PROSITE" id="PS50041"/>
    </source>
</evidence>
<evidence type="ECO:0000313" key="4">
    <source>
        <dbReference type="Proteomes" id="UP000054047"/>
    </source>
</evidence>
<reference evidence="3 4" key="1">
    <citation type="submission" date="2013-12" db="EMBL/GenBank/DDBJ databases">
        <title>Draft genome of the parsitic nematode Ancylostoma duodenale.</title>
        <authorList>
            <person name="Mitreva M."/>
        </authorList>
    </citation>
    <scope>NUCLEOTIDE SEQUENCE [LARGE SCALE GENOMIC DNA]</scope>
    <source>
        <strain evidence="3 4">Zhejiang</strain>
    </source>
</reference>
<keyword evidence="4" id="KW-1185">Reference proteome</keyword>
<dbReference type="OrthoDB" id="5860166at2759"/>
<dbReference type="InterPro" id="IPR018378">
    <property type="entry name" value="C-type_lectin_CS"/>
</dbReference>
<dbReference type="PROSITE" id="PS00615">
    <property type="entry name" value="C_TYPE_LECTIN_1"/>
    <property type="match status" value="1"/>
</dbReference>
<dbReference type="InterPro" id="IPR050111">
    <property type="entry name" value="C-type_lectin/snaclec_domain"/>
</dbReference>
<feature type="non-terminal residue" evidence="3">
    <location>
        <position position="1"/>
    </location>
</feature>
<dbReference type="PROSITE" id="PS50041">
    <property type="entry name" value="C_TYPE_LECTIN_2"/>
    <property type="match status" value="1"/>
</dbReference>
<dbReference type="InterPro" id="IPR016186">
    <property type="entry name" value="C-type_lectin-like/link_sf"/>
</dbReference>
<dbReference type="AlphaFoldDB" id="A0A0C2D3E4"/>
<keyword evidence="1" id="KW-1015">Disulfide bond</keyword>
<evidence type="ECO:0000256" key="1">
    <source>
        <dbReference type="ARBA" id="ARBA00023157"/>
    </source>
</evidence>
<dbReference type="EMBL" id="KN728337">
    <property type="protein sequence ID" value="KIH63958.1"/>
    <property type="molecule type" value="Genomic_DNA"/>
</dbReference>
<dbReference type="InterPro" id="IPR016187">
    <property type="entry name" value="CTDL_fold"/>
</dbReference>
<dbReference type="Gene3D" id="3.10.100.10">
    <property type="entry name" value="Mannose-Binding Protein A, subunit A"/>
    <property type="match status" value="1"/>
</dbReference>